<dbReference type="NCBIfam" id="NF033749">
    <property type="entry name" value="bact_hemeryth"/>
    <property type="match status" value="1"/>
</dbReference>
<dbReference type="GO" id="GO:0046872">
    <property type="term" value="F:metal ion binding"/>
    <property type="evidence" value="ECO:0007669"/>
    <property type="project" value="UniProtKB-KW"/>
</dbReference>
<gene>
    <name evidence="5" type="ORF">M972_113106</name>
</gene>
<evidence type="ECO:0000256" key="3">
    <source>
        <dbReference type="ARBA" id="ARBA00023004"/>
    </source>
</evidence>
<accession>A0AB36TK34</accession>
<comment type="caution">
    <text evidence="5">The sequence shown here is derived from an EMBL/GenBank/DDBJ whole genome shotgun (WGS) entry which is preliminary data.</text>
</comment>
<organism evidence="5 6">
    <name type="scientific">Acetivibrio thermocellus AD2</name>
    <dbReference type="NCBI Taxonomy" id="1138384"/>
    <lineage>
        <taxon>Bacteria</taxon>
        <taxon>Bacillati</taxon>
        <taxon>Bacillota</taxon>
        <taxon>Clostridia</taxon>
        <taxon>Eubacteriales</taxon>
        <taxon>Oscillospiraceae</taxon>
        <taxon>Acetivibrio</taxon>
    </lineage>
</organism>
<dbReference type="Gene3D" id="1.20.120.50">
    <property type="entry name" value="Hemerythrin-like"/>
    <property type="match status" value="1"/>
</dbReference>
<dbReference type="GeneID" id="35805315"/>
<dbReference type="EMBL" id="PDBW01000001">
    <property type="protein sequence ID" value="PFH04277.1"/>
    <property type="molecule type" value="Genomic_DNA"/>
</dbReference>
<sequence>MMWKEKYKIGVDLIDQQHEELFRRVSEFTRIIRSEENWDARIDKVKETMAFMKDYVVDHFNEEEAYQAKINYPELEAHKKAHASFKEGIENYVKIFEEEGFNEDRIQEFGGKLMTWLIMHVAGMDQKIGEYVKSKGGQIQ</sequence>
<dbReference type="Proteomes" id="UP000223596">
    <property type="component" value="Unassembled WGS sequence"/>
</dbReference>
<keyword evidence="3" id="KW-0408">Iron</keyword>
<dbReference type="PANTHER" id="PTHR37164">
    <property type="entry name" value="BACTERIOHEMERYTHRIN"/>
    <property type="match status" value="1"/>
</dbReference>
<dbReference type="InterPro" id="IPR050669">
    <property type="entry name" value="Hemerythrin"/>
</dbReference>
<protein>
    <submittedName>
        <fullName evidence="5">Hemerythrin</fullName>
    </submittedName>
</protein>
<reference evidence="5 6" key="1">
    <citation type="submission" date="2017-09" db="EMBL/GenBank/DDBJ databases">
        <title>Evaluation of Pacific Biosciences Sequencing Technology to Finishing C. thermocellum Genome Sequences.</title>
        <authorList>
            <person name="Brown S."/>
        </authorList>
    </citation>
    <scope>NUCLEOTIDE SEQUENCE [LARGE SCALE GENOMIC DNA]</scope>
    <source>
        <strain evidence="5 6">AD2</strain>
    </source>
</reference>
<dbReference type="InterPro" id="IPR012827">
    <property type="entry name" value="Hemerythrin_metal-bd"/>
</dbReference>
<name>A0AB36TK34_ACETH</name>
<dbReference type="NCBIfam" id="TIGR02481">
    <property type="entry name" value="hemeryth_dom"/>
    <property type="match status" value="1"/>
</dbReference>
<proteinExistence type="inferred from homology"/>
<dbReference type="SUPFAM" id="SSF47188">
    <property type="entry name" value="Hemerythrin-like"/>
    <property type="match status" value="1"/>
</dbReference>
<feature type="domain" description="Hemerythrin-like" evidence="4">
    <location>
        <begin position="10"/>
        <end position="129"/>
    </location>
</feature>
<dbReference type="InterPro" id="IPR035938">
    <property type="entry name" value="Hemerythrin-like_sf"/>
</dbReference>
<evidence type="ECO:0000313" key="6">
    <source>
        <dbReference type="Proteomes" id="UP000223596"/>
    </source>
</evidence>
<keyword evidence="2" id="KW-0479">Metal-binding</keyword>
<dbReference type="CDD" id="cd12107">
    <property type="entry name" value="Hemerythrin"/>
    <property type="match status" value="1"/>
</dbReference>
<dbReference type="RefSeq" id="WP_003513449.1">
    <property type="nucleotide sequence ID" value="NZ_CP013828.1"/>
</dbReference>
<comment type="similarity">
    <text evidence="1">Belongs to the hemerythrin family.</text>
</comment>
<dbReference type="AlphaFoldDB" id="A0AB36TK34"/>
<dbReference type="Pfam" id="PF01814">
    <property type="entry name" value="Hemerythrin"/>
    <property type="match status" value="1"/>
</dbReference>
<evidence type="ECO:0000256" key="1">
    <source>
        <dbReference type="ARBA" id="ARBA00010587"/>
    </source>
</evidence>
<evidence type="ECO:0000256" key="2">
    <source>
        <dbReference type="ARBA" id="ARBA00022723"/>
    </source>
</evidence>
<dbReference type="InterPro" id="IPR012312">
    <property type="entry name" value="Hemerythrin-like"/>
</dbReference>
<dbReference type="PANTHER" id="PTHR37164:SF1">
    <property type="entry name" value="BACTERIOHEMERYTHRIN"/>
    <property type="match status" value="1"/>
</dbReference>
<evidence type="ECO:0000259" key="4">
    <source>
        <dbReference type="Pfam" id="PF01814"/>
    </source>
</evidence>
<evidence type="ECO:0000313" key="5">
    <source>
        <dbReference type="EMBL" id="PFH04277.1"/>
    </source>
</evidence>